<keyword evidence="3" id="KW-1185">Reference proteome</keyword>
<feature type="chain" id="PRO_5014387208" evidence="1">
    <location>
        <begin position="27"/>
        <end position="173"/>
    </location>
</feature>
<dbReference type="AlphaFoldDB" id="A0A2I6S6X1"/>
<proteinExistence type="predicted"/>
<dbReference type="Gene3D" id="3.30.70.2050">
    <property type="match status" value="1"/>
</dbReference>
<organism evidence="2 3">
    <name type="scientific">Pseudazoarcus pumilus</name>
    <dbReference type="NCBI Taxonomy" id="2067960"/>
    <lineage>
        <taxon>Bacteria</taxon>
        <taxon>Pseudomonadati</taxon>
        <taxon>Pseudomonadota</taxon>
        <taxon>Betaproteobacteria</taxon>
        <taxon>Rhodocyclales</taxon>
        <taxon>Zoogloeaceae</taxon>
        <taxon>Pseudazoarcus</taxon>
    </lineage>
</organism>
<dbReference type="Proteomes" id="UP000242205">
    <property type="component" value="Chromosome"/>
</dbReference>
<evidence type="ECO:0000313" key="2">
    <source>
        <dbReference type="EMBL" id="AUN95004.1"/>
    </source>
</evidence>
<dbReference type="SUPFAM" id="SSF160387">
    <property type="entry name" value="NosL/MerB-like"/>
    <property type="match status" value="1"/>
</dbReference>
<dbReference type="InterPro" id="IPR008719">
    <property type="entry name" value="N2O_reductase_NosL"/>
</dbReference>
<dbReference type="PANTHER" id="PTHR41247:SF1">
    <property type="entry name" value="HTH-TYPE TRANSCRIPTIONAL REPRESSOR YCNK"/>
    <property type="match status" value="1"/>
</dbReference>
<dbReference type="OrthoDB" id="982633at2"/>
<reference evidence="2 3" key="1">
    <citation type="submission" date="2018-01" db="EMBL/GenBank/DDBJ databases">
        <authorList>
            <person name="Fu G.-Y."/>
        </authorList>
    </citation>
    <scope>NUCLEOTIDE SEQUENCE [LARGE SCALE GENOMIC DNA]</scope>
    <source>
        <strain evidence="2 3">SY39</strain>
    </source>
</reference>
<feature type="signal peptide" evidence="1">
    <location>
        <begin position="1"/>
        <end position="26"/>
    </location>
</feature>
<dbReference type="EMBL" id="CP025682">
    <property type="protein sequence ID" value="AUN95004.1"/>
    <property type="molecule type" value="Genomic_DNA"/>
</dbReference>
<evidence type="ECO:0000313" key="3">
    <source>
        <dbReference type="Proteomes" id="UP000242205"/>
    </source>
</evidence>
<sequence length="173" mass="18453">MSMNRMMLRTALATAALILLAGCGGADETAMELQARAFHPDDECHVCGMIVTDFSGPKGQAVGRDGTHAFCSTAELIGWWLQPENQVSGARLFVHDMAHGSWEHPDDEQLIDATTAWYVAGTELKGAMGATLASFASEADARALAAEHDGRVLRFDELDASVLQRGGAHGAMH</sequence>
<protein>
    <submittedName>
        <fullName evidence="2">NosL protein</fullName>
    </submittedName>
</protein>
<dbReference type="PROSITE" id="PS51257">
    <property type="entry name" value="PROKAR_LIPOPROTEIN"/>
    <property type="match status" value="1"/>
</dbReference>
<gene>
    <name evidence="2" type="ORF">C0099_08690</name>
</gene>
<dbReference type="Gene3D" id="3.30.70.2060">
    <property type="match status" value="1"/>
</dbReference>
<dbReference type="KEGG" id="atw:C0099_08690"/>
<dbReference type="PANTHER" id="PTHR41247">
    <property type="entry name" value="HTH-TYPE TRANSCRIPTIONAL REPRESSOR YCNK"/>
    <property type="match status" value="1"/>
</dbReference>
<keyword evidence="1" id="KW-0732">Signal</keyword>
<dbReference type="Pfam" id="PF05573">
    <property type="entry name" value="NosL"/>
    <property type="match status" value="1"/>
</dbReference>
<name>A0A2I6S6X1_9RHOO</name>
<accession>A0A2I6S6X1</accession>
<evidence type="ECO:0000256" key="1">
    <source>
        <dbReference type="SAM" id="SignalP"/>
    </source>
</evidence>